<feature type="domain" description="C-type lectin" evidence="1">
    <location>
        <begin position="1"/>
        <end position="100"/>
    </location>
</feature>
<evidence type="ECO:0000313" key="3">
    <source>
        <dbReference type="Proteomes" id="UP000494165"/>
    </source>
</evidence>
<dbReference type="InterPro" id="IPR016186">
    <property type="entry name" value="C-type_lectin-like/link_sf"/>
</dbReference>
<dbReference type="InterPro" id="IPR001304">
    <property type="entry name" value="C-type_lectin-like"/>
</dbReference>
<name>A0A8S1E7X0_9INSE</name>
<dbReference type="GO" id="GO:0005549">
    <property type="term" value="F:odorant binding"/>
    <property type="evidence" value="ECO:0007669"/>
    <property type="project" value="InterPro"/>
</dbReference>
<dbReference type="CDD" id="cd00037">
    <property type="entry name" value="CLECT"/>
    <property type="match status" value="1"/>
</dbReference>
<evidence type="ECO:0000313" key="2">
    <source>
        <dbReference type="EMBL" id="CAB3389117.1"/>
    </source>
</evidence>
<organism evidence="2 3">
    <name type="scientific">Cloeon dipterum</name>
    <dbReference type="NCBI Taxonomy" id="197152"/>
    <lineage>
        <taxon>Eukaryota</taxon>
        <taxon>Metazoa</taxon>
        <taxon>Ecdysozoa</taxon>
        <taxon>Arthropoda</taxon>
        <taxon>Hexapoda</taxon>
        <taxon>Insecta</taxon>
        <taxon>Pterygota</taxon>
        <taxon>Palaeoptera</taxon>
        <taxon>Ephemeroptera</taxon>
        <taxon>Pisciforma</taxon>
        <taxon>Baetidae</taxon>
        <taxon>Cloeon</taxon>
    </lineage>
</organism>
<dbReference type="AlphaFoldDB" id="A0A8S1E7X0"/>
<evidence type="ECO:0000259" key="1">
    <source>
        <dbReference type="PROSITE" id="PS50041"/>
    </source>
</evidence>
<dbReference type="Proteomes" id="UP000494165">
    <property type="component" value="Unassembled WGS sequence"/>
</dbReference>
<dbReference type="OrthoDB" id="7665616at2759"/>
<sequence length="350" mass="40078">MEALNLEDAFEQEGLTNLTVGIKSEYYSENLGDFWLSATDLGCPSDYHWCSLNRDFVHPEIRWKDGHPKAGPNCVYLEVRNESMLLATADCNEEKMFLCDVRKNATFRRGMQGECADIWNITIDQIDLLLNASAFLSENISLNLKFDLGALVKIATLRQIELVSQDEPVKMQQGFDAYDICSKITSDDECVTAYETYKCGQQNQPDLTSKIVVNHFDNGTVIQNVVTAYKRCCARGMRLFEPRTVADINWAYSLNPQAPLPSAPRNMFVGETEFINRTHEVWCRSRVVVPDSIYRTTAKRYLCDKSFVYVYTAKVGVWYRTGDPDVFTYFISLMNTTNFTSFDYYVCEKP</sequence>
<accession>A0A8S1E7X0</accession>
<dbReference type="SUPFAM" id="SSF47565">
    <property type="entry name" value="Insect pheromone/odorant-binding proteins"/>
    <property type="match status" value="1"/>
</dbReference>
<comment type="caution">
    <text evidence="2">The sequence shown here is derived from an EMBL/GenBank/DDBJ whole genome shotgun (WGS) entry which is preliminary data.</text>
</comment>
<dbReference type="InterPro" id="IPR036728">
    <property type="entry name" value="PBP_GOBP_sf"/>
</dbReference>
<dbReference type="PROSITE" id="PS50041">
    <property type="entry name" value="C_TYPE_LECTIN_2"/>
    <property type="match status" value="1"/>
</dbReference>
<dbReference type="EMBL" id="CADEPI010001231">
    <property type="protein sequence ID" value="CAB3389117.1"/>
    <property type="molecule type" value="Genomic_DNA"/>
</dbReference>
<dbReference type="SUPFAM" id="SSF56436">
    <property type="entry name" value="C-type lectin-like"/>
    <property type="match status" value="1"/>
</dbReference>
<proteinExistence type="predicted"/>
<dbReference type="Gene3D" id="3.10.100.10">
    <property type="entry name" value="Mannose-Binding Protein A, subunit A"/>
    <property type="match status" value="1"/>
</dbReference>
<reference evidence="2 3" key="1">
    <citation type="submission" date="2020-04" db="EMBL/GenBank/DDBJ databases">
        <authorList>
            <person name="Alioto T."/>
            <person name="Alioto T."/>
            <person name="Gomez Garrido J."/>
        </authorList>
    </citation>
    <scope>NUCLEOTIDE SEQUENCE [LARGE SCALE GENOMIC DNA]</scope>
</reference>
<keyword evidence="3" id="KW-1185">Reference proteome</keyword>
<gene>
    <name evidence="2" type="ORF">CLODIP_2_CD10939</name>
</gene>
<protein>
    <recommendedName>
        <fullName evidence="1">C-type lectin domain-containing protein</fullName>
    </recommendedName>
</protein>
<dbReference type="InterPro" id="IPR016187">
    <property type="entry name" value="CTDL_fold"/>
</dbReference>